<proteinExistence type="predicted"/>
<feature type="transmembrane region" description="Helical" evidence="1">
    <location>
        <begin position="110"/>
        <end position="130"/>
    </location>
</feature>
<organism evidence="2 3">
    <name type="scientific">Peptoclostridium litorale DSM 5388</name>
    <dbReference type="NCBI Taxonomy" id="1121324"/>
    <lineage>
        <taxon>Bacteria</taxon>
        <taxon>Bacillati</taxon>
        <taxon>Bacillota</taxon>
        <taxon>Clostridia</taxon>
        <taxon>Peptostreptococcales</taxon>
        <taxon>Peptoclostridiaceae</taxon>
        <taxon>Peptoclostridium</taxon>
    </lineage>
</organism>
<evidence type="ECO:0000256" key="1">
    <source>
        <dbReference type="SAM" id="Phobius"/>
    </source>
</evidence>
<evidence type="ECO:0000313" key="3">
    <source>
        <dbReference type="Proteomes" id="UP000027946"/>
    </source>
</evidence>
<feature type="transmembrane region" description="Helical" evidence="1">
    <location>
        <begin position="87"/>
        <end position="104"/>
    </location>
</feature>
<reference evidence="2 3" key="1">
    <citation type="submission" date="2014-03" db="EMBL/GenBank/DDBJ databases">
        <title>Genome sequence of Clostridium litorale W6, DSM 5388.</title>
        <authorList>
            <person name="Poehlein A."/>
            <person name="Jagirdar A."/>
            <person name="Khonsari B."/>
            <person name="Chibani C.M."/>
            <person name="Gutierrez Gutierrez D.A."/>
            <person name="Davydova E."/>
            <person name="Alghaithi H.S."/>
            <person name="Nair K.P."/>
            <person name="Dhamotharan K."/>
            <person name="Chandran L."/>
            <person name="G W."/>
            <person name="Daniel R."/>
        </authorList>
    </citation>
    <scope>NUCLEOTIDE SEQUENCE [LARGE SCALE GENOMIC DNA]</scope>
    <source>
        <strain evidence="2 3">W6</strain>
    </source>
</reference>
<keyword evidence="1" id="KW-0472">Membrane</keyword>
<accession>A0A069REP5</accession>
<evidence type="ECO:0000313" key="2">
    <source>
        <dbReference type="EMBL" id="KDR95268.1"/>
    </source>
</evidence>
<keyword evidence="1" id="KW-1133">Transmembrane helix</keyword>
<keyword evidence="3" id="KW-1185">Reference proteome</keyword>
<dbReference type="AlphaFoldDB" id="A0A069REP5"/>
<comment type="caution">
    <text evidence="2">The sequence shown here is derived from an EMBL/GenBank/DDBJ whole genome shotgun (WGS) entry which is preliminary data.</text>
</comment>
<gene>
    <name evidence="2" type="ORF">CLIT_11c02970</name>
</gene>
<feature type="transmembrane region" description="Helical" evidence="1">
    <location>
        <begin position="7"/>
        <end position="33"/>
    </location>
</feature>
<feature type="transmembrane region" description="Helical" evidence="1">
    <location>
        <begin position="53"/>
        <end position="75"/>
    </location>
</feature>
<name>A0A069REP5_PEPLI</name>
<dbReference type="EMBL" id="JJMM01000011">
    <property type="protein sequence ID" value="KDR95268.1"/>
    <property type="molecule type" value="Genomic_DNA"/>
</dbReference>
<dbReference type="Proteomes" id="UP000027946">
    <property type="component" value="Unassembled WGS sequence"/>
</dbReference>
<dbReference type="RefSeq" id="WP_038265439.1">
    <property type="nucleotide sequence ID" value="NZ_FSRH01000002.1"/>
</dbReference>
<sequence length="148" mass="16601">MDRQRVGLILFWIGFIWALLWGTLGAINATSYFRFLSWEEINKTIWAVDPPGLMMLGYGFFMFMGSLVAGFGLLLRAGAKVSTIWKYGIGMVVAVIIVSSTQSLKHNPRYFGIGGTLILLFCFGTLWMWADERMNMKKGSTIAGDLKL</sequence>
<keyword evidence="1" id="KW-0812">Transmembrane</keyword>
<protein>
    <submittedName>
        <fullName evidence="2">Uncharacterized protein</fullName>
    </submittedName>
</protein>